<comment type="caution">
    <text evidence="2">The sequence shown here is derived from an EMBL/GenBank/DDBJ whole genome shotgun (WGS) entry which is preliminary data.</text>
</comment>
<keyword evidence="3" id="KW-1185">Reference proteome</keyword>
<evidence type="ECO:0000313" key="2">
    <source>
        <dbReference type="EMBL" id="KAL1249819.1"/>
    </source>
</evidence>
<protein>
    <submittedName>
        <fullName evidence="2">Uncharacterized protein</fullName>
    </submittedName>
</protein>
<proteinExistence type="predicted"/>
<evidence type="ECO:0000256" key="1">
    <source>
        <dbReference type="SAM" id="MobiDB-lite"/>
    </source>
</evidence>
<feature type="compositionally biased region" description="Basic residues" evidence="1">
    <location>
        <begin position="24"/>
        <end position="33"/>
    </location>
</feature>
<sequence>MLRRFFQTKGKSKSSSRRDSERHSFRKVIGQKRNRTERSKIGIPLKRTCRSGAFLHCVNVPSRYRRGTLLCIGVKPRRRAYLHRQEESQHLSCGNIPVPTPG</sequence>
<accession>A0ABR3LDP3</accession>
<reference evidence="2 3" key="1">
    <citation type="submission" date="2023-09" db="EMBL/GenBank/DDBJ databases">
        <authorList>
            <person name="Wang M."/>
        </authorList>
    </citation>
    <scope>NUCLEOTIDE SEQUENCE [LARGE SCALE GENOMIC DNA]</scope>
    <source>
        <strain evidence="2">GT-2023</strain>
        <tissue evidence="2">Liver</tissue>
    </source>
</reference>
<dbReference type="EMBL" id="JAYMGO010000023">
    <property type="protein sequence ID" value="KAL1249819.1"/>
    <property type="molecule type" value="Genomic_DNA"/>
</dbReference>
<feature type="region of interest" description="Disordered" evidence="1">
    <location>
        <begin position="1"/>
        <end position="41"/>
    </location>
</feature>
<gene>
    <name evidence="2" type="ORF">QQF64_020824</name>
</gene>
<name>A0ABR3LDP3_9TELE</name>
<organism evidence="2 3">
    <name type="scientific">Cirrhinus molitorella</name>
    <name type="common">mud carp</name>
    <dbReference type="NCBI Taxonomy" id="172907"/>
    <lineage>
        <taxon>Eukaryota</taxon>
        <taxon>Metazoa</taxon>
        <taxon>Chordata</taxon>
        <taxon>Craniata</taxon>
        <taxon>Vertebrata</taxon>
        <taxon>Euteleostomi</taxon>
        <taxon>Actinopterygii</taxon>
        <taxon>Neopterygii</taxon>
        <taxon>Teleostei</taxon>
        <taxon>Ostariophysi</taxon>
        <taxon>Cypriniformes</taxon>
        <taxon>Cyprinidae</taxon>
        <taxon>Labeoninae</taxon>
        <taxon>Labeonini</taxon>
        <taxon>Cirrhinus</taxon>
    </lineage>
</organism>
<dbReference type="Proteomes" id="UP001558613">
    <property type="component" value="Unassembled WGS sequence"/>
</dbReference>
<evidence type="ECO:0000313" key="3">
    <source>
        <dbReference type="Proteomes" id="UP001558613"/>
    </source>
</evidence>